<feature type="transmembrane region" description="Helical" evidence="1">
    <location>
        <begin position="12"/>
        <end position="33"/>
    </location>
</feature>
<evidence type="ECO:0000256" key="1">
    <source>
        <dbReference type="SAM" id="Phobius"/>
    </source>
</evidence>
<comment type="caution">
    <text evidence="2">The sequence shown here is derived from an EMBL/GenBank/DDBJ whole genome shotgun (WGS) entry which is preliminary data.</text>
</comment>
<sequence length="369" mass="41198">MRDLSAVRLKKIDPIFLITVAIPTIVAVLYFGLIASEVYVSESRFVIRSPDKQTSSALGALLKAPGVSVAGDEIYAVQEYVESRDALKALNRDGFVDRMIAGPGLDRFERFYSFGSQNTFEGKYRFFRRRVDVKNETASSIGILKVRAYNSKDAFTMNKRLLDLGEALVNRLNNRSREDLIRFSQAEVADARKEAERTALALAAFRNRSGLVDPEQQAGIQLQLISKLQDELISAKTQLLQLRAYTPDNPQIPVLKTRIDGLITEIERETAKITGSGGSLASASVEYQRLILESKFADRQLASAMTSLESARSDARRKQVYLERIVEPNVPDEAVEPKRLRNIFSTLALGLVAWGVLSMLLAGLREHRD</sequence>
<organism evidence="2 3">
    <name type="scientific">Sphingobium fuliginis (strain ATCC 27551)</name>
    <dbReference type="NCBI Taxonomy" id="336203"/>
    <lineage>
        <taxon>Bacteria</taxon>
        <taxon>Pseudomonadati</taxon>
        <taxon>Pseudomonadota</taxon>
        <taxon>Alphaproteobacteria</taxon>
        <taxon>Sphingomonadales</taxon>
        <taxon>Sphingomonadaceae</taxon>
        <taxon>Sphingobium</taxon>
    </lineage>
</organism>
<accession>A0ABQ1ELW2</accession>
<dbReference type="RefSeq" id="WP_188453282.1">
    <property type="nucleotide sequence ID" value="NZ_BMDU01000001.1"/>
</dbReference>
<feature type="transmembrane region" description="Helical" evidence="1">
    <location>
        <begin position="343"/>
        <end position="364"/>
    </location>
</feature>
<dbReference type="PANTHER" id="PTHR32309">
    <property type="entry name" value="TYROSINE-PROTEIN KINASE"/>
    <property type="match status" value="1"/>
</dbReference>
<dbReference type="Proteomes" id="UP000628109">
    <property type="component" value="Unassembled WGS sequence"/>
</dbReference>
<evidence type="ECO:0000313" key="3">
    <source>
        <dbReference type="Proteomes" id="UP000628109"/>
    </source>
</evidence>
<evidence type="ECO:0000313" key="2">
    <source>
        <dbReference type="EMBL" id="GFZ77771.1"/>
    </source>
</evidence>
<proteinExistence type="predicted"/>
<dbReference type="EMBL" id="BMDU01000001">
    <property type="protein sequence ID" value="GFZ77771.1"/>
    <property type="molecule type" value="Genomic_DNA"/>
</dbReference>
<keyword evidence="1" id="KW-0472">Membrane</keyword>
<keyword evidence="1" id="KW-0812">Transmembrane</keyword>
<protein>
    <submittedName>
        <fullName evidence="2">Capsule polysaccharide export protein</fullName>
    </submittedName>
</protein>
<keyword evidence="3" id="KW-1185">Reference proteome</keyword>
<gene>
    <name evidence="2" type="primary">wcbD</name>
    <name evidence="2" type="ORF">GCM10019071_02780</name>
</gene>
<dbReference type="InterPro" id="IPR050445">
    <property type="entry name" value="Bact_polysacc_biosynth/exp"/>
</dbReference>
<dbReference type="PANTHER" id="PTHR32309:SF13">
    <property type="entry name" value="FERRIC ENTEROBACTIN TRANSPORT PROTEIN FEPE"/>
    <property type="match status" value="1"/>
</dbReference>
<reference evidence="3" key="1">
    <citation type="journal article" date="2019" name="Int. J. Syst. Evol. Microbiol.">
        <title>The Global Catalogue of Microorganisms (GCM) 10K type strain sequencing project: providing services to taxonomists for standard genome sequencing and annotation.</title>
        <authorList>
            <consortium name="The Broad Institute Genomics Platform"/>
            <consortium name="The Broad Institute Genome Sequencing Center for Infectious Disease"/>
            <person name="Wu L."/>
            <person name="Ma J."/>
        </authorList>
    </citation>
    <scope>NUCLEOTIDE SEQUENCE [LARGE SCALE GENOMIC DNA]</scope>
    <source>
        <strain evidence="3">CCM 7327</strain>
    </source>
</reference>
<keyword evidence="1" id="KW-1133">Transmembrane helix</keyword>
<name>A0ABQ1ELW2_SPHSA</name>